<dbReference type="InterPro" id="IPR029024">
    <property type="entry name" value="TerB-like"/>
</dbReference>
<dbReference type="Gene3D" id="1.10.3680.10">
    <property type="entry name" value="TerB-like"/>
    <property type="match status" value="1"/>
</dbReference>
<sequence>MLSVLKKFLFEEEEQPITNLPGTDKSEEKKLQVAACALFIELAKADGKFTDEERNFIIQLMKQCFNIDAEYAKELMELAEQRVKDSVSIYEFTGEINNHFTQEQKERLIENLWRLVFTDEKMHAYEDHLMKKVSLTLNIEHKKLIEKKLLVKSELGLI</sequence>
<accession>A0A7V2ZLI1</accession>
<feature type="domain" description="Co-chaperone DjlA N-terminal" evidence="1">
    <location>
        <begin position="33"/>
        <end position="146"/>
    </location>
</feature>
<dbReference type="SUPFAM" id="SSF158682">
    <property type="entry name" value="TerB-like"/>
    <property type="match status" value="1"/>
</dbReference>
<proteinExistence type="predicted"/>
<dbReference type="InterPro" id="IPR007791">
    <property type="entry name" value="DjlA_N"/>
</dbReference>
<name>A0A7V2ZLI1_9BACT</name>
<organism evidence="2">
    <name type="scientific">Ignavibacterium album</name>
    <dbReference type="NCBI Taxonomy" id="591197"/>
    <lineage>
        <taxon>Bacteria</taxon>
        <taxon>Pseudomonadati</taxon>
        <taxon>Ignavibacteriota</taxon>
        <taxon>Ignavibacteria</taxon>
        <taxon>Ignavibacteriales</taxon>
        <taxon>Ignavibacteriaceae</taxon>
        <taxon>Ignavibacterium</taxon>
    </lineage>
</organism>
<dbReference type="AlphaFoldDB" id="A0A7V2ZLI1"/>
<comment type="caution">
    <text evidence="2">The sequence shown here is derived from an EMBL/GenBank/DDBJ whole genome shotgun (WGS) entry which is preliminary data.</text>
</comment>
<dbReference type="Pfam" id="PF05099">
    <property type="entry name" value="TerB"/>
    <property type="match status" value="1"/>
</dbReference>
<gene>
    <name evidence="2" type="ORF">ENS31_11415</name>
</gene>
<dbReference type="CDD" id="cd07313">
    <property type="entry name" value="terB_like_2"/>
    <property type="match status" value="1"/>
</dbReference>
<evidence type="ECO:0000313" key="2">
    <source>
        <dbReference type="EMBL" id="HFI92115.1"/>
    </source>
</evidence>
<protein>
    <submittedName>
        <fullName evidence="2">TerB family tellurite resistance protein</fullName>
    </submittedName>
</protein>
<reference evidence="2" key="1">
    <citation type="journal article" date="2020" name="mSystems">
        <title>Genome- and Community-Level Interaction Insights into Carbon Utilization and Element Cycling Functions of Hydrothermarchaeota in Hydrothermal Sediment.</title>
        <authorList>
            <person name="Zhou Z."/>
            <person name="Liu Y."/>
            <person name="Xu W."/>
            <person name="Pan J."/>
            <person name="Luo Z.H."/>
            <person name="Li M."/>
        </authorList>
    </citation>
    <scope>NUCLEOTIDE SEQUENCE [LARGE SCALE GENOMIC DNA]</scope>
    <source>
        <strain evidence="2">SpSt-479</strain>
    </source>
</reference>
<dbReference type="EMBL" id="DSUJ01000010">
    <property type="protein sequence ID" value="HFI92115.1"/>
    <property type="molecule type" value="Genomic_DNA"/>
</dbReference>
<evidence type="ECO:0000259" key="1">
    <source>
        <dbReference type="Pfam" id="PF05099"/>
    </source>
</evidence>